<evidence type="ECO:0000313" key="2">
    <source>
        <dbReference type="Proteomes" id="UP000242254"/>
    </source>
</evidence>
<protein>
    <submittedName>
        <fullName evidence="1">Uncharacterized protein</fullName>
    </submittedName>
</protein>
<name>A0A2G4SH09_RHIZD</name>
<organism evidence="1 2">
    <name type="scientific">Rhizopus microsporus ATCC 52813</name>
    <dbReference type="NCBI Taxonomy" id="1340429"/>
    <lineage>
        <taxon>Eukaryota</taxon>
        <taxon>Fungi</taxon>
        <taxon>Fungi incertae sedis</taxon>
        <taxon>Mucoromycota</taxon>
        <taxon>Mucoromycotina</taxon>
        <taxon>Mucoromycetes</taxon>
        <taxon>Mucorales</taxon>
        <taxon>Mucorineae</taxon>
        <taxon>Rhizopodaceae</taxon>
        <taxon>Rhizopus</taxon>
    </lineage>
</organism>
<keyword evidence="2" id="KW-1185">Reference proteome</keyword>
<dbReference type="Proteomes" id="UP000242254">
    <property type="component" value="Unassembled WGS sequence"/>
</dbReference>
<proteinExistence type="predicted"/>
<dbReference type="RefSeq" id="XP_023461765.1">
    <property type="nucleotide sequence ID" value="XM_023615051.1"/>
</dbReference>
<dbReference type="AlphaFoldDB" id="A0A2G4SH09"/>
<accession>A0A2G4SH09</accession>
<gene>
    <name evidence="1" type="ORF">RHIMIDRAFT_316344</name>
</gene>
<evidence type="ECO:0000313" key="1">
    <source>
        <dbReference type="EMBL" id="PHZ08057.1"/>
    </source>
</evidence>
<reference evidence="1 2" key="1">
    <citation type="journal article" date="2016" name="Proc. Natl. Acad. Sci. U.S.A.">
        <title>Lipid metabolic changes in an early divergent fungus govern the establishment of a mutualistic symbiosis with endobacteria.</title>
        <authorList>
            <person name="Lastovetsky O.A."/>
            <person name="Gaspar M.L."/>
            <person name="Mondo S.J."/>
            <person name="LaButti K.M."/>
            <person name="Sandor L."/>
            <person name="Grigoriev I.V."/>
            <person name="Henry S.A."/>
            <person name="Pawlowska T.E."/>
        </authorList>
    </citation>
    <scope>NUCLEOTIDE SEQUENCE [LARGE SCALE GENOMIC DNA]</scope>
    <source>
        <strain evidence="1 2">ATCC 52813</strain>
    </source>
</reference>
<sequence length="209" mass="23776">MPPLPAKVEEDLKEVEQTKHAFISEESFYEIYVYVIRLLHRKHSILKDERTRNATKQDFVNETWTPIMAKVFNDSDLILKWGDSVSQASIVAKKRSLPEGDAFGDRMDLGIMTSISGSMHDVLAGEFANSKLGPWKFTADHLKALRESKIILDHVVNQEFTTAHDARRLIVSSFQDNTLEDEVKITKLYAPGLFIIQYISAATVLLSMY</sequence>
<dbReference type="GeneID" id="35446040"/>
<dbReference type="STRING" id="1340429.A0A2G4SH09"/>
<dbReference type="EMBL" id="KZ303868">
    <property type="protein sequence ID" value="PHZ08057.1"/>
    <property type="molecule type" value="Genomic_DNA"/>
</dbReference>